<proteinExistence type="predicted"/>
<dbReference type="Pfam" id="PF00549">
    <property type="entry name" value="Ligase_CoA"/>
    <property type="match status" value="1"/>
</dbReference>
<dbReference type="AlphaFoldDB" id="A0A0P9CVR4"/>
<dbReference type="GO" id="GO:0000166">
    <property type="term" value="F:nucleotide binding"/>
    <property type="evidence" value="ECO:0007669"/>
    <property type="project" value="UniProtKB-KW"/>
</dbReference>
<organism evidence="3 4">
    <name type="scientific">Kouleothrix aurantiaca</name>
    <dbReference type="NCBI Taxonomy" id="186479"/>
    <lineage>
        <taxon>Bacteria</taxon>
        <taxon>Bacillati</taxon>
        <taxon>Chloroflexota</taxon>
        <taxon>Chloroflexia</taxon>
        <taxon>Chloroflexales</taxon>
        <taxon>Roseiflexineae</taxon>
        <taxon>Roseiflexaceae</taxon>
        <taxon>Kouleothrix</taxon>
    </lineage>
</organism>
<accession>A0A0P9CVR4</accession>
<dbReference type="Proteomes" id="UP000050509">
    <property type="component" value="Unassembled WGS sequence"/>
</dbReference>
<dbReference type="EC" id="6.2.1.5" evidence="3"/>
<dbReference type="PANTHER" id="PTHR11815:SF10">
    <property type="entry name" value="SUCCINATE--COA LIGASE [GDP-FORMING] SUBUNIT BETA, MITOCHONDRIAL"/>
    <property type="match status" value="1"/>
</dbReference>
<evidence type="ECO:0000259" key="2">
    <source>
        <dbReference type="Pfam" id="PF00549"/>
    </source>
</evidence>
<dbReference type="Gene3D" id="3.40.50.261">
    <property type="entry name" value="Succinyl-CoA synthetase domains"/>
    <property type="match status" value="1"/>
</dbReference>
<name>A0A0P9CVR4_9CHLR</name>
<dbReference type="GO" id="GO:0004775">
    <property type="term" value="F:succinate-CoA ligase (ADP-forming) activity"/>
    <property type="evidence" value="ECO:0007669"/>
    <property type="project" value="UniProtKB-EC"/>
</dbReference>
<keyword evidence="1" id="KW-0547">Nucleotide-binding</keyword>
<feature type="domain" description="ATP-citrate synthase/succinyl-CoA ligase C-terminal" evidence="2">
    <location>
        <begin position="1"/>
        <end position="113"/>
    </location>
</feature>
<protein>
    <submittedName>
        <fullName evidence="3">Succinyl-CoA synthetase subunit beta</fullName>
        <ecNumber evidence="3">6.2.1.5</ecNumber>
    </submittedName>
</protein>
<evidence type="ECO:0000313" key="3">
    <source>
        <dbReference type="EMBL" id="KPV49744.1"/>
    </source>
</evidence>
<dbReference type="GO" id="GO:0042709">
    <property type="term" value="C:succinate-CoA ligase complex"/>
    <property type="evidence" value="ECO:0007669"/>
    <property type="project" value="TreeGrafter"/>
</dbReference>
<reference evidence="3 4" key="1">
    <citation type="submission" date="2015-09" db="EMBL/GenBank/DDBJ databases">
        <title>Draft genome sequence of Kouleothrix aurantiaca JCM 19913.</title>
        <authorList>
            <person name="Hemp J."/>
        </authorList>
    </citation>
    <scope>NUCLEOTIDE SEQUENCE [LARGE SCALE GENOMIC DNA]</scope>
    <source>
        <strain evidence="3 4">COM-B</strain>
    </source>
</reference>
<evidence type="ECO:0000256" key="1">
    <source>
        <dbReference type="ARBA" id="ARBA00022741"/>
    </source>
</evidence>
<dbReference type="PATRIC" id="fig|186479.3.peg.2950"/>
<dbReference type="EMBL" id="LJCR01001775">
    <property type="protein sequence ID" value="KPV49744.1"/>
    <property type="molecule type" value="Genomic_DNA"/>
</dbReference>
<keyword evidence="4" id="KW-1185">Reference proteome</keyword>
<dbReference type="InterPro" id="IPR016102">
    <property type="entry name" value="Succinyl-CoA_synth-like"/>
</dbReference>
<dbReference type="InterPro" id="IPR005811">
    <property type="entry name" value="SUCC_ACL_C"/>
</dbReference>
<comment type="caution">
    <text evidence="3">The sequence shown here is derived from an EMBL/GenBank/DDBJ whole genome shotgun (WGS) entry which is preliminary data.</text>
</comment>
<dbReference type="GO" id="GO:0006099">
    <property type="term" value="P:tricarboxylic acid cycle"/>
    <property type="evidence" value="ECO:0007669"/>
    <property type="project" value="TreeGrafter"/>
</dbReference>
<dbReference type="SUPFAM" id="SSF52210">
    <property type="entry name" value="Succinyl-CoA synthetase domains"/>
    <property type="match status" value="1"/>
</dbReference>
<feature type="non-terminal residue" evidence="3">
    <location>
        <position position="1"/>
    </location>
</feature>
<gene>
    <name evidence="3" type="primary">sucC</name>
    <name evidence="3" type="ORF">SE17_30865</name>
</gene>
<sequence length="120" mass="12330">GLAMATMDVVKLYGGEPANFLDIGGGAGKDKVKAALQIILADPNVKAVMFNIFGGITRVDEVAKGIIAALDEVKTDVPMVARLVGTNEEAGRKLLAESVLIPADSLADAAQKAVAAARAR</sequence>
<dbReference type="GO" id="GO:0006104">
    <property type="term" value="P:succinyl-CoA metabolic process"/>
    <property type="evidence" value="ECO:0007669"/>
    <property type="project" value="TreeGrafter"/>
</dbReference>
<keyword evidence="3" id="KW-0436">Ligase</keyword>
<evidence type="ECO:0000313" key="4">
    <source>
        <dbReference type="Proteomes" id="UP000050509"/>
    </source>
</evidence>
<dbReference type="GO" id="GO:0005829">
    <property type="term" value="C:cytosol"/>
    <property type="evidence" value="ECO:0007669"/>
    <property type="project" value="TreeGrafter"/>
</dbReference>
<dbReference type="PANTHER" id="PTHR11815">
    <property type="entry name" value="SUCCINYL-COA SYNTHETASE BETA CHAIN"/>
    <property type="match status" value="1"/>
</dbReference>